<dbReference type="EMBL" id="BMDD01000002">
    <property type="protein sequence ID" value="GGH77660.1"/>
    <property type="molecule type" value="Genomic_DNA"/>
</dbReference>
<organism evidence="1 2">
    <name type="scientific">Saccharibacillus endophyticus</name>
    <dbReference type="NCBI Taxonomy" id="2060666"/>
    <lineage>
        <taxon>Bacteria</taxon>
        <taxon>Bacillati</taxon>
        <taxon>Bacillota</taxon>
        <taxon>Bacilli</taxon>
        <taxon>Bacillales</taxon>
        <taxon>Paenibacillaceae</taxon>
        <taxon>Saccharibacillus</taxon>
    </lineage>
</organism>
<dbReference type="Proteomes" id="UP000605427">
    <property type="component" value="Unassembled WGS sequence"/>
</dbReference>
<reference evidence="2" key="1">
    <citation type="journal article" date="2019" name="Int. J. Syst. Evol. Microbiol.">
        <title>The Global Catalogue of Microorganisms (GCM) 10K type strain sequencing project: providing services to taxonomists for standard genome sequencing and annotation.</title>
        <authorList>
            <consortium name="The Broad Institute Genomics Platform"/>
            <consortium name="The Broad Institute Genome Sequencing Center for Infectious Disease"/>
            <person name="Wu L."/>
            <person name="Ma J."/>
        </authorList>
    </citation>
    <scope>NUCLEOTIDE SEQUENCE [LARGE SCALE GENOMIC DNA]</scope>
    <source>
        <strain evidence="2">CCM 8702</strain>
    </source>
</reference>
<evidence type="ECO:0000313" key="1">
    <source>
        <dbReference type="EMBL" id="GGH77660.1"/>
    </source>
</evidence>
<dbReference type="RefSeq" id="WP_172247471.1">
    <property type="nucleotide sequence ID" value="NZ_BMDD01000002.1"/>
</dbReference>
<protein>
    <submittedName>
        <fullName evidence="1">Uncharacterized protein</fullName>
    </submittedName>
</protein>
<evidence type="ECO:0000313" key="2">
    <source>
        <dbReference type="Proteomes" id="UP000605427"/>
    </source>
</evidence>
<gene>
    <name evidence="1" type="ORF">GCM10007362_21750</name>
</gene>
<sequence length="193" mass="22738">MWRLFIRPEKKKPKRHVPTKEETEELWFRYFYETHPRLELKEWARRLHIFRFCRANADQTGDRDRLMAALRVTSLEELEQTCAKLGITLERLPETDEASAAADGFRIPSYINLRQPGHLKLFGLPAHVWVRRERLVITISDADKPFDVTPRTIKAVEKIEAKLRELGLVSQIVDPPLNDKHCLAPKFYPEYFS</sequence>
<proteinExistence type="predicted"/>
<name>A0ABQ1ZUP3_9BACL</name>
<accession>A0ABQ1ZUP3</accession>
<keyword evidence="2" id="KW-1185">Reference proteome</keyword>
<comment type="caution">
    <text evidence="1">The sequence shown here is derived from an EMBL/GenBank/DDBJ whole genome shotgun (WGS) entry which is preliminary data.</text>
</comment>